<name>A0ACC0A454_CATRO</name>
<evidence type="ECO:0000313" key="1">
    <source>
        <dbReference type="EMBL" id="KAI5655170.1"/>
    </source>
</evidence>
<protein>
    <submittedName>
        <fullName evidence="1">Uncharacterized protein</fullName>
    </submittedName>
</protein>
<gene>
    <name evidence="1" type="ORF">M9H77_32357</name>
</gene>
<keyword evidence="2" id="KW-1185">Reference proteome</keyword>
<dbReference type="EMBL" id="CM044707">
    <property type="protein sequence ID" value="KAI5655170.1"/>
    <property type="molecule type" value="Genomic_DNA"/>
</dbReference>
<reference evidence="2" key="1">
    <citation type="journal article" date="2023" name="Nat. Plants">
        <title>Single-cell RNA sequencing provides a high-resolution roadmap for understanding the multicellular compartmentation of specialized metabolism.</title>
        <authorList>
            <person name="Sun S."/>
            <person name="Shen X."/>
            <person name="Li Y."/>
            <person name="Li Y."/>
            <person name="Wang S."/>
            <person name="Li R."/>
            <person name="Zhang H."/>
            <person name="Shen G."/>
            <person name="Guo B."/>
            <person name="Wei J."/>
            <person name="Xu J."/>
            <person name="St-Pierre B."/>
            <person name="Chen S."/>
            <person name="Sun C."/>
        </authorList>
    </citation>
    <scope>NUCLEOTIDE SEQUENCE [LARGE SCALE GENOMIC DNA]</scope>
</reference>
<proteinExistence type="predicted"/>
<organism evidence="1 2">
    <name type="scientific">Catharanthus roseus</name>
    <name type="common">Madagascar periwinkle</name>
    <name type="synonym">Vinca rosea</name>
    <dbReference type="NCBI Taxonomy" id="4058"/>
    <lineage>
        <taxon>Eukaryota</taxon>
        <taxon>Viridiplantae</taxon>
        <taxon>Streptophyta</taxon>
        <taxon>Embryophyta</taxon>
        <taxon>Tracheophyta</taxon>
        <taxon>Spermatophyta</taxon>
        <taxon>Magnoliopsida</taxon>
        <taxon>eudicotyledons</taxon>
        <taxon>Gunneridae</taxon>
        <taxon>Pentapetalae</taxon>
        <taxon>asterids</taxon>
        <taxon>lamiids</taxon>
        <taxon>Gentianales</taxon>
        <taxon>Apocynaceae</taxon>
        <taxon>Rauvolfioideae</taxon>
        <taxon>Vinceae</taxon>
        <taxon>Catharanthinae</taxon>
        <taxon>Catharanthus</taxon>
    </lineage>
</organism>
<accession>A0ACC0A454</accession>
<dbReference type="Proteomes" id="UP001060085">
    <property type="component" value="Linkage Group LG07"/>
</dbReference>
<sequence>MEEGGLHRINITVVISMAAVILCKCQATTNLQPLILVPGSGGNQLEARLTADYKPSSLFCNGWLVPTKKDKNGWFRLWFDVSVLLSPFTKCFAERMMLYFDDDDYHNAPGVETRVPHFGSTQSLLYLDPHLKKITAYMAPLVESLKRIGYTEGKNLFGAPYDFRYGLAARGHPSKVGSKFLDDLKQLIENASSSNGGKPVILLSHSLGGLFILQLLNRNSISWRKKYVKHFIALSAPWGGTVEQMATFASGNTLGVPLVNPLLVRGEQRSSESNLWLLPSPKVFSRKVLVISRNGNYTAHEIAEFLRDIGVPDRIYPYESRILPLVNDFAAPQVPVTCVIGSGVKTPDTLFYGENGFDEQPEIVYGDGDGTVNMISLLALESEWAENRNQSLKVVKVEGVSHTDILKDVSALEKIIGEIYCINSHFSASFLSTTK</sequence>
<evidence type="ECO:0000313" key="2">
    <source>
        <dbReference type="Proteomes" id="UP001060085"/>
    </source>
</evidence>
<comment type="caution">
    <text evidence="1">The sequence shown here is derived from an EMBL/GenBank/DDBJ whole genome shotgun (WGS) entry which is preliminary data.</text>
</comment>